<dbReference type="VEuPathDB" id="VectorBase:PHUM183130"/>
<dbReference type="OrthoDB" id="8300482at2759"/>
<dbReference type="InParanoid" id="E0VGH8"/>
<dbReference type="CTD" id="8240006"/>
<dbReference type="GeneID" id="8240006"/>
<proteinExistence type="predicted"/>
<evidence type="ECO:0000313" key="3">
    <source>
        <dbReference type="Proteomes" id="UP000009046"/>
    </source>
</evidence>
<dbReference type="AlphaFoldDB" id="E0VGH8"/>
<dbReference type="KEGG" id="phu:Phum_PHUM183130"/>
<protein>
    <submittedName>
        <fullName evidence="1 2">Uncharacterized protein</fullName>
    </submittedName>
</protein>
<reference evidence="2" key="3">
    <citation type="submission" date="2021-02" db="UniProtKB">
        <authorList>
            <consortium name="EnsemblMetazoa"/>
        </authorList>
    </citation>
    <scope>IDENTIFICATION</scope>
    <source>
        <strain evidence="2">USDA</strain>
    </source>
</reference>
<dbReference type="Proteomes" id="UP000009046">
    <property type="component" value="Unassembled WGS sequence"/>
</dbReference>
<organism>
    <name type="scientific">Pediculus humanus subsp. corporis</name>
    <name type="common">Body louse</name>
    <dbReference type="NCBI Taxonomy" id="121224"/>
    <lineage>
        <taxon>Eukaryota</taxon>
        <taxon>Metazoa</taxon>
        <taxon>Ecdysozoa</taxon>
        <taxon>Arthropoda</taxon>
        <taxon>Hexapoda</taxon>
        <taxon>Insecta</taxon>
        <taxon>Pterygota</taxon>
        <taxon>Neoptera</taxon>
        <taxon>Paraneoptera</taxon>
        <taxon>Psocodea</taxon>
        <taxon>Troctomorpha</taxon>
        <taxon>Phthiraptera</taxon>
        <taxon>Anoplura</taxon>
        <taxon>Pediculidae</taxon>
        <taxon>Pediculus</taxon>
    </lineage>
</organism>
<gene>
    <name evidence="2" type="primary">8240006</name>
    <name evidence="1" type="ORF">Phum_PHUM183130</name>
</gene>
<sequence length="62" mass="7047">MSKVSQNIKNHNLGNEASHEFATTINSKINPACGIWVQEVDYGQPCEICREKCDGFVPHDWR</sequence>
<name>E0VGH8_PEDHC</name>
<reference evidence="1" key="2">
    <citation type="submission" date="2007-04" db="EMBL/GenBank/DDBJ databases">
        <title>The genome of the human body louse.</title>
        <authorList>
            <consortium name="The Human Body Louse Genome Consortium"/>
            <person name="Kirkness E."/>
            <person name="Walenz B."/>
            <person name="Hass B."/>
            <person name="Bruggner R."/>
            <person name="Strausberg R."/>
        </authorList>
    </citation>
    <scope>NUCLEOTIDE SEQUENCE</scope>
    <source>
        <strain evidence="1">USDA</strain>
    </source>
</reference>
<evidence type="ECO:0000313" key="2">
    <source>
        <dbReference type="EnsemblMetazoa" id="PHUM183130-PA"/>
    </source>
</evidence>
<dbReference type="RefSeq" id="XP_002425222.1">
    <property type="nucleotide sequence ID" value="XM_002425177.1"/>
</dbReference>
<keyword evidence="3" id="KW-1185">Reference proteome</keyword>
<dbReference type="HOGENOM" id="CLU_2906791_0_0_1"/>
<evidence type="ECO:0000313" key="1">
    <source>
        <dbReference type="EMBL" id="EEB12484.1"/>
    </source>
</evidence>
<dbReference type="EnsemblMetazoa" id="PHUM183130-RA">
    <property type="protein sequence ID" value="PHUM183130-PA"/>
    <property type="gene ID" value="PHUM183130"/>
</dbReference>
<dbReference type="EMBL" id="DS235143">
    <property type="protein sequence ID" value="EEB12484.1"/>
    <property type="molecule type" value="Genomic_DNA"/>
</dbReference>
<dbReference type="EMBL" id="AAZO01002126">
    <property type="status" value="NOT_ANNOTATED_CDS"/>
    <property type="molecule type" value="Genomic_DNA"/>
</dbReference>
<reference evidence="1" key="1">
    <citation type="submission" date="2007-04" db="EMBL/GenBank/DDBJ databases">
        <title>Annotation of Pediculus humanus corporis strain USDA.</title>
        <authorList>
            <person name="Kirkness E."/>
            <person name="Hannick L."/>
            <person name="Hass B."/>
            <person name="Bruggner R."/>
            <person name="Lawson D."/>
            <person name="Bidwell S."/>
            <person name="Joardar V."/>
            <person name="Caler E."/>
            <person name="Walenz B."/>
            <person name="Inman J."/>
            <person name="Schobel S."/>
            <person name="Galinsky K."/>
            <person name="Amedeo P."/>
            <person name="Strausberg R."/>
        </authorList>
    </citation>
    <scope>NUCLEOTIDE SEQUENCE</scope>
    <source>
        <strain evidence="1">USDA</strain>
    </source>
</reference>
<accession>E0VGH8</accession>